<dbReference type="EMBL" id="CYRY02004380">
    <property type="protein sequence ID" value="VCW68890.1"/>
    <property type="molecule type" value="Genomic_DNA"/>
</dbReference>
<reference evidence="2 3" key="1">
    <citation type="submission" date="2018-10" db="EMBL/GenBank/DDBJ databases">
        <authorList>
            <person name="Ekblom R."/>
            <person name="Jareborg N."/>
        </authorList>
    </citation>
    <scope>NUCLEOTIDE SEQUENCE [LARGE SCALE GENOMIC DNA]</scope>
    <source>
        <tissue evidence="2">Muscle</tissue>
    </source>
</reference>
<proteinExistence type="predicted"/>
<evidence type="ECO:0000313" key="3">
    <source>
        <dbReference type="Proteomes" id="UP000269945"/>
    </source>
</evidence>
<keyword evidence="3" id="KW-1185">Reference proteome</keyword>
<protein>
    <submittedName>
        <fullName evidence="2">Uncharacterized protein</fullName>
    </submittedName>
</protein>
<feature type="region of interest" description="Disordered" evidence="1">
    <location>
        <begin position="1"/>
        <end position="54"/>
    </location>
</feature>
<accession>A0A9X9LIB4</accession>
<feature type="non-terminal residue" evidence="2">
    <location>
        <position position="1"/>
    </location>
</feature>
<evidence type="ECO:0000256" key="1">
    <source>
        <dbReference type="SAM" id="MobiDB-lite"/>
    </source>
</evidence>
<gene>
    <name evidence="2" type="ORF">BN2614_LOCUS1</name>
</gene>
<organism evidence="2 3">
    <name type="scientific">Gulo gulo</name>
    <name type="common">Wolverine</name>
    <name type="synonym">Gluton</name>
    <dbReference type="NCBI Taxonomy" id="48420"/>
    <lineage>
        <taxon>Eukaryota</taxon>
        <taxon>Metazoa</taxon>
        <taxon>Chordata</taxon>
        <taxon>Craniata</taxon>
        <taxon>Vertebrata</taxon>
        <taxon>Euteleostomi</taxon>
        <taxon>Mammalia</taxon>
        <taxon>Eutheria</taxon>
        <taxon>Laurasiatheria</taxon>
        <taxon>Carnivora</taxon>
        <taxon>Caniformia</taxon>
        <taxon>Musteloidea</taxon>
        <taxon>Mustelidae</taxon>
        <taxon>Guloninae</taxon>
        <taxon>Gulo</taxon>
    </lineage>
</organism>
<dbReference type="AlphaFoldDB" id="A0A9X9LIB4"/>
<dbReference type="Proteomes" id="UP000269945">
    <property type="component" value="Unassembled WGS sequence"/>
</dbReference>
<feature type="compositionally biased region" description="Pro residues" evidence="1">
    <location>
        <begin position="10"/>
        <end position="26"/>
    </location>
</feature>
<name>A0A9X9LIB4_GULGU</name>
<evidence type="ECO:0000313" key="2">
    <source>
        <dbReference type="EMBL" id="VCW68890.1"/>
    </source>
</evidence>
<sequence>RFPSAVISPSNPPPRFPQAAPWPRPRSPGLKEEPVSRGAPVTKPIFGCGRRGSEGSQRISLLSARSGTCWRCPLRAETVSFGSNDGDGKAYPGSLSNQSCHRINPIACCEAPTHCKLQ</sequence>
<comment type="caution">
    <text evidence="2">The sequence shown here is derived from an EMBL/GenBank/DDBJ whole genome shotgun (WGS) entry which is preliminary data.</text>
</comment>